<dbReference type="PANTHER" id="PTHR35333:SF3">
    <property type="entry name" value="BETA-LACTAMASE-TYPE TRANSPEPTIDASE FOLD CONTAINING PROTEIN"/>
    <property type="match status" value="1"/>
</dbReference>
<dbReference type="InterPro" id="IPR045155">
    <property type="entry name" value="Beta-lactam_cat"/>
</dbReference>
<proteinExistence type="predicted"/>
<evidence type="ECO:0000313" key="3">
    <source>
        <dbReference type="EMBL" id="RRR51109.1"/>
    </source>
</evidence>
<feature type="compositionally biased region" description="Basic and acidic residues" evidence="1">
    <location>
        <begin position="29"/>
        <end position="40"/>
    </location>
</feature>
<evidence type="ECO:0000259" key="2">
    <source>
        <dbReference type="Pfam" id="PF13354"/>
    </source>
</evidence>
<evidence type="ECO:0000256" key="1">
    <source>
        <dbReference type="SAM" id="MobiDB-lite"/>
    </source>
</evidence>
<dbReference type="Gene3D" id="3.40.710.10">
    <property type="entry name" value="DD-peptidase/beta-lactamase superfamily"/>
    <property type="match status" value="1"/>
</dbReference>
<protein>
    <submittedName>
        <fullName evidence="3">D-alanyl-D-alanine carboxypeptidase</fullName>
    </submittedName>
</protein>
<dbReference type="AlphaFoldDB" id="A0A3R8XPF0"/>
<keyword evidence="3" id="KW-0645">Protease</keyword>
<evidence type="ECO:0000313" key="4">
    <source>
        <dbReference type="Proteomes" id="UP000274117"/>
    </source>
</evidence>
<dbReference type="GO" id="GO:0046677">
    <property type="term" value="P:response to antibiotic"/>
    <property type="evidence" value="ECO:0007669"/>
    <property type="project" value="InterPro"/>
</dbReference>
<comment type="caution">
    <text evidence="3">The sequence shown here is derived from an EMBL/GenBank/DDBJ whole genome shotgun (WGS) entry which is preliminary data.</text>
</comment>
<keyword evidence="3" id="KW-0378">Hydrolase</keyword>
<reference evidence="3 4" key="1">
    <citation type="submission" date="2018-11" db="EMBL/GenBank/DDBJ databases">
        <authorList>
            <person name="Stevens M.J."/>
            <person name="Cernela N."/>
            <person name="Spoerry Serrano N."/>
            <person name="Schmitt S."/>
            <person name="Schrenzel J."/>
            <person name="Stephan R."/>
        </authorList>
    </citation>
    <scope>NUCLEOTIDE SEQUENCE [LARGE SCALE GENOMIC DNA]</scope>
    <source>
        <strain evidence="3 4">PP422</strain>
    </source>
</reference>
<organism evidence="3 4">
    <name type="scientific">Streptococcus suis</name>
    <dbReference type="NCBI Taxonomy" id="1307"/>
    <lineage>
        <taxon>Bacteria</taxon>
        <taxon>Bacillati</taxon>
        <taxon>Bacillota</taxon>
        <taxon>Bacilli</taxon>
        <taxon>Lactobacillales</taxon>
        <taxon>Streptococcaceae</taxon>
        <taxon>Streptococcus</taxon>
    </lineage>
</organism>
<name>A0A3R8XPF0_STRSU</name>
<dbReference type="InterPro" id="IPR012338">
    <property type="entry name" value="Beta-lactam/transpept-like"/>
</dbReference>
<dbReference type="InterPro" id="IPR000871">
    <property type="entry name" value="Beta-lactam_class-A"/>
</dbReference>
<keyword evidence="3" id="KW-0121">Carboxypeptidase</keyword>
<gene>
    <name evidence="3" type="ORF">EI998_09230</name>
</gene>
<dbReference type="SUPFAM" id="SSF56601">
    <property type="entry name" value="beta-lactamase/transpeptidase-like"/>
    <property type="match status" value="1"/>
</dbReference>
<dbReference type="Pfam" id="PF13354">
    <property type="entry name" value="Beta-lactamase2"/>
    <property type="match status" value="1"/>
</dbReference>
<accession>A0A3R8XPF0</accession>
<feature type="domain" description="Beta-lactamase class A catalytic" evidence="2">
    <location>
        <begin position="93"/>
        <end position="294"/>
    </location>
</feature>
<dbReference type="GO" id="GO:0008800">
    <property type="term" value="F:beta-lactamase activity"/>
    <property type="evidence" value="ECO:0007669"/>
    <property type="project" value="InterPro"/>
</dbReference>
<dbReference type="PANTHER" id="PTHR35333">
    <property type="entry name" value="BETA-LACTAMASE"/>
    <property type="match status" value="1"/>
</dbReference>
<feature type="region of interest" description="Disordered" evidence="1">
    <location>
        <begin position="14"/>
        <end position="40"/>
    </location>
</feature>
<reference evidence="3 4" key="2">
    <citation type="submission" date="2018-12" db="EMBL/GenBank/DDBJ databases">
        <title>Whole-genome sequences of fifteen clinical Streptococcus suis strains isolated from pigs between 2006 and 2018.</title>
        <authorList>
            <person name="Stevens M.J.A."/>
            <person name="Cernela N."/>
            <person name="Spoerry Serrano N."/>
            <person name="Schmitt S."/>
            <person name="Schrenzel J."/>
            <person name="Stephan R."/>
        </authorList>
    </citation>
    <scope>NUCLEOTIDE SEQUENCE [LARGE SCALE GENOMIC DNA]</scope>
    <source>
        <strain evidence="3 4">PP422</strain>
    </source>
</reference>
<dbReference type="EMBL" id="RSDO01000020">
    <property type="protein sequence ID" value="RRR51109.1"/>
    <property type="molecule type" value="Genomic_DNA"/>
</dbReference>
<sequence length="352" mass="39335">MVALFNLDSTKKGIGKADSSNQAAASGSKETETKKEVVKPVHKSQEAKDLVMQEDLAYMNSLYLYYDYPNLSLEDTVKAYLLEQGLDPSQVAFTYKNLKTNEVFSMNDTQPMTAGSTYKLPLNMLVVDAVEKGEVSATEAYDITGTTYEYKPEHDAYVANYNGMMTIADMQYGSIVVSENTPAYALAERIGGMDKAYTMFGRYGKSKNPDVPTISANGNQTTTSYYSQVLDYLYQRQDKYADLMKYLDDAFPGTWFEEYVHGVTVYQKPGYVREALNLDAIVMEETPYSIALYTAHFGGASEDDTEIDPMGYNQVVALAYVINEWHRVNMNPAKEVPAPEATETSEETSNEN</sequence>
<dbReference type="GO" id="GO:0030655">
    <property type="term" value="P:beta-lactam antibiotic catabolic process"/>
    <property type="evidence" value="ECO:0007669"/>
    <property type="project" value="InterPro"/>
</dbReference>
<dbReference type="Proteomes" id="UP000274117">
    <property type="component" value="Unassembled WGS sequence"/>
</dbReference>
<dbReference type="GO" id="GO:0004180">
    <property type="term" value="F:carboxypeptidase activity"/>
    <property type="evidence" value="ECO:0007669"/>
    <property type="project" value="UniProtKB-KW"/>
</dbReference>